<reference evidence="3 4" key="1">
    <citation type="journal article" date="2019" name="Gigascience">
        <title>Whole-genome sequence of the oriental lung fluke Paragonimus westermani.</title>
        <authorList>
            <person name="Oey H."/>
            <person name="Zakrzewski M."/>
            <person name="Narain K."/>
            <person name="Devi K.R."/>
            <person name="Agatsuma T."/>
            <person name="Nawaratna S."/>
            <person name="Gobert G.N."/>
            <person name="Jones M.K."/>
            <person name="Ragan M.A."/>
            <person name="McManus D.P."/>
            <person name="Krause L."/>
        </authorList>
    </citation>
    <scope>NUCLEOTIDE SEQUENCE [LARGE SCALE GENOMIC DNA]</scope>
    <source>
        <strain evidence="3 4">IND2009</strain>
    </source>
</reference>
<name>A0A5J4NTA8_9TREM</name>
<dbReference type="InterPro" id="IPR000159">
    <property type="entry name" value="RA_dom"/>
</dbReference>
<dbReference type="InterPro" id="IPR033614">
    <property type="entry name" value="RASSF1-6"/>
</dbReference>
<feature type="compositionally biased region" description="Low complexity" evidence="1">
    <location>
        <begin position="81"/>
        <end position="118"/>
    </location>
</feature>
<feature type="compositionally biased region" description="Polar residues" evidence="1">
    <location>
        <begin position="675"/>
        <end position="685"/>
    </location>
</feature>
<evidence type="ECO:0000256" key="1">
    <source>
        <dbReference type="SAM" id="MobiDB-lite"/>
    </source>
</evidence>
<protein>
    <recommendedName>
        <fullName evidence="2">Ras-associating domain-containing protein</fullName>
    </recommendedName>
</protein>
<dbReference type="EMBL" id="QNGE01001125">
    <property type="protein sequence ID" value="KAA3678370.1"/>
    <property type="molecule type" value="Genomic_DNA"/>
</dbReference>
<dbReference type="InterPro" id="IPR011524">
    <property type="entry name" value="SARAH_dom"/>
</dbReference>
<gene>
    <name evidence="3" type="ORF">DEA37_0004490</name>
</gene>
<sequence length="685" mass="74887">MLSGLVWLEEGKENLPHHLCESKVPAIQPNEDAATPTDNEPAPIGLGEVNSESHSSLLPPPSPRTLANVKVLTTLNGTVDGSGLSGSIDSGISQPIRSSSPAAHYSSISGNSSFSSGFETVRPTHLPSTNAHPSSELPGSISQAWKPTRNAEGSDCADEDKSYGMTPCSNGFSAPTLSYHNNQREHSPPSFHDDALLPDSPALDPSTHSSDPSDKQSSHPTTPDVNSLLLPPPAPWNVIEYADQTPSLLRAESDNHIQYSSCCRLAEPETTDLDREPPPPNSFSDELNEHVAKPGSSVTEDGGGMVGTLDSDVFTYTTPLTPEFPKPVDGDSGSDMVSSIVDEGTYAFSTLDSEYMAWMRLSVLDMVKSENDACLLTTETLESTPRSQVHRWVDLFNSNPLGLRLNFVDDSCRLAGTLRIHINLIKPVKMSLRQTVDMLSESAFNQTNHEHASPGESSTDHENGAQHALPPPARLVSFFLPRGTSKVVYILSSTTSPNAVQSLLDRFHIQESSRKFALYEHTLEQGKIVARKLAPTECPLLVLLNWARISSTREEFLRLLHQKRIVLQENDSCDINWGDFTAAELSSFLRILDKEEAEYKNAIFYQYGLLRDQVEKRLLELEHDMRMNSRTAGPNYSRVSVPSHPHAFVPVVPVPPAHHFSPVHEGQQCDCSLGKPTNQSPSASV</sequence>
<dbReference type="SUPFAM" id="SSF54236">
    <property type="entry name" value="Ubiquitin-like"/>
    <property type="match status" value="1"/>
</dbReference>
<dbReference type="Pfam" id="PF00788">
    <property type="entry name" value="RA"/>
    <property type="match status" value="1"/>
</dbReference>
<dbReference type="Gene3D" id="3.10.20.90">
    <property type="entry name" value="Phosphatidylinositol 3-kinase Catalytic Subunit, Chain A, domain 1"/>
    <property type="match status" value="1"/>
</dbReference>
<dbReference type="CDD" id="cd21885">
    <property type="entry name" value="SARAH_RASSF1-like"/>
    <property type="match status" value="1"/>
</dbReference>
<feature type="region of interest" description="Disordered" evidence="1">
    <location>
        <begin position="29"/>
        <end position="62"/>
    </location>
</feature>
<keyword evidence="4" id="KW-1185">Reference proteome</keyword>
<evidence type="ECO:0000313" key="4">
    <source>
        <dbReference type="Proteomes" id="UP000324629"/>
    </source>
</evidence>
<feature type="region of interest" description="Disordered" evidence="1">
    <location>
        <begin position="447"/>
        <end position="467"/>
    </location>
</feature>
<dbReference type="AlphaFoldDB" id="A0A5J4NTA8"/>
<dbReference type="PROSITE" id="PS50200">
    <property type="entry name" value="RA"/>
    <property type="match status" value="1"/>
</dbReference>
<evidence type="ECO:0000259" key="2">
    <source>
        <dbReference type="PROSITE" id="PS50200"/>
    </source>
</evidence>
<feature type="domain" description="Ras-associating" evidence="2">
    <location>
        <begin position="476"/>
        <end position="572"/>
    </location>
</feature>
<evidence type="ECO:0000313" key="3">
    <source>
        <dbReference type="EMBL" id="KAA3678370.1"/>
    </source>
</evidence>
<dbReference type="Gene3D" id="1.20.5.110">
    <property type="match status" value="1"/>
</dbReference>
<dbReference type="Pfam" id="PF16517">
    <property type="entry name" value="Nore1-SARAH"/>
    <property type="match status" value="1"/>
</dbReference>
<dbReference type="PANTHER" id="PTHR22738:SF10">
    <property type="entry name" value="RAS ASSOCIATION DOMAIN-CONTAINING PROTEIN 1 HOMOLOG"/>
    <property type="match status" value="1"/>
</dbReference>
<proteinExistence type="predicted"/>
<feature type="compositionally biased region" description="Basic and acidic residues" evidence="1">
    <location>
        <begin position="448"/>
        <end position="464"/>
    </location>
</feature>
<feature type="compositionally biased region" description="Low complexity" evidence="1">
    <location>
        <begin position="197"/>
        <end position="206"/>
    </location>
</feature>
<comment type="caution">
    <text evidence="3">The sequence shown here is derived from an EMBL/GenBank/DDBJ whole genome shotgun (WGS) entry which is preliminary data.</text>
</comment>
<dbReference type="SMART" id="SM00314">
    <property type="entry name" value="RA"/>
    <property type="match status" value="1"/>
</dbReference>
<feature type="region of interest" description="Disordered" evidence="1">
    <location>
        <begin position="665"/>
        <end position="685"/>
    </location>
</feature>
<feature type="compositionally biased region" description="Basic and acidic residues" evidence="1">
    <location>
        <begin position="182"/>
        <end position="195"/>
    </location>
</feature>
<dbReference type="Proteomes" id="UP000324629">
    <property type="component" value="Unassembled WGS sequence"/>
</dbReference>
<dbReference type="GO" id="GO:0007165">
    <property type="term" value="P:signal transduction"/>
    <property type="evidence" value="ECO:0007669"/>
    <property type="project" value="InterPro"/>
</dbReference>
<feature type="region of interest" description="Disordered" evidence="1">
    <location>
        <begin position="80"/>
        <end position="158"/>
    </location>
</feature>
<feature type="region of interest" description="Disordered" evidence="1">
    <location>
        <begin position="176"/>
        <end position="231"/>
    </location>
</feature>
<dbReference type="PANTHER" id="PTHR22738">
    <property type="entry name" value="RASSF"/>
    <property type="match status" value="1"/>
</dbReference>
<organism evidence="3 4">
    <name type="scientific">Paragonimus westermani</name>
    <dbReference type="NCBI Taxonomy" id="34504"/>
    <lineage>
        <taxon>Eukaryota</taxon>
        <taxon>Metazoa</taxon>
        <taxon>Spiralia</taxon>
        <taxon>Lophotrochozoa</taxon>
        <taxon>Platyhelminthes</taxon>
        <taxon>Trematoda</taxon>
        <taxon>Digenea</taxon>
        <taxon>Plagiorchiida</taxon>
        <taxon>Troglotremata</taxon>
        <taxon>Troglotrematidae</taxon>
        <taxon>Paragonimus</taxon>
    </lineage>
</organism>
<dbReference type="InterPro" id="IPR029071">
    <property type="entry name" value="Ubiquitin-like_domsf"/>
</dbReference>
<accession>A0A5J4NTA8</accession>